<proteinExistence type="predicted"/>
<dbReference type="EMBL" id="FOHN01000032">
    <property type="protein sequence ID" value="SET58027.1"/>
    <property type="molecule type" value="Genomic_DNA"/>
</dbReference>
<reference evidence="1 2" key="1">
    <citation type="submission" date="2016-10" db="EMBL/GenBank/DDBJ databases">
        <authorList>
            <person name="de Groot N.N."/>
        </authorList>
    </citation>
    <scope>NUCLEOTIDE SEQUENCE [LARGE SCALE GENOMIC DNA]</scope>
    <source>
        <strain evidence="1 2">DSM 1801</strain>
    </source>
</reference>
<name>A0A1I0FIF2_9FIRM</name>
<protein>
    <submittedName>
        <fullName evidence="1">Uncharacterized protein</fullName>
    </submittedName>
</protein>
<dbReference type="AlphaFoldDB" id="A0A1I0FIF2"/>
<evidence type="ECO:0000313" key="2">
    <source>
        <dbReference type="Proteomes" id="UP000199800"/>
    </source>
</evidence>
<dbReference type="Proteomes" id="UP000199800">
    <property type="component" value="Unassembled WGS sequence"/>
</dbReference>
<evidence type="ECO:0000313" key="1">
    <source>
        <dbReference type="EMBL" id="SET58027.1"/>
    </source>
</evidence>
<gene>
    <name evidence="1" type="ORF">SAMN04487772_13223</name>
</gene>
<organism evidence="1 2">
    <name type="scientific">[Clostridium] polysaccharolyticum</name>
    <dbReference type="NCBI Taxonomy" id="29364"/>
    <lineage>
        <taxon>Bacteria</taxon>
        <taxon>Bacillati</taxon>
        <taxon>Bacillota</taxon>
        <taxon>Clostridia</taxon>
        <taxon>Lachnospirales</taxon>
        <taxon>Lachnospiraceae</taxon>
    </lineage>
</organism>
<accession>A0A1I0FIF2</accession>
<keyword evidence="2" id="KW-1185">Reference proteome</keyword>
<sequence>MGFVVAVRMCSTCVFVCILQNAYKIAGQIGYFKGVIVGVGSIQRDCASDCKITKRRNFFVIGEVFIKVKCIHSS</sequence>